<dbReference type="InterPro" id="IPR018181">
    <property type="entry name" value="Heat_shock_70_CS"/>
</dbReference>
<evidence type="ECO:0000256" key="3">
    <source>
        <dbReference type="ARBA" id="ARBA00022840"/>
    </source>
</evidence>
<dbReference type="Pfam" id="PF12531">
    <property type="entry name" value="DUF3731"/>
    <property type="match status" value="1"/>
</dbReference>
<dbReference type="Gene3D" id="3.30.420.40">
    <property type="match status" value="2"/>
</dbReference>
<evidence type="ECO:0008006" key="6">
    <source>
        <dbReference type="Google" id="ProtNLM"/>
    </source>
</evidence>
<dbReference type="KEGG" id="tim:GMBLW1_39190"/>
<dbReference type="Proteomes" id="UP000464378">
    <property type="component" value="Chromosome"/>
</dbReference>
<keyword evidence="5" id="KW-1185">Reference proteome</keyword>
<dbReference type="PROSITE" id="PS00297">
    <property type="entry name" value="HSP70_1"/>
    <property type="match status" value="1"/>
</dbReference>
<dbReference type="GO" id="GO:0005524">
    <property type="term" value="F:ATP binding"/>
    <property type="evidence" value="ECO:0007669"/>
    <property type="project" value="UniProtKB-KW"/>
</dbReference>
<organism evidence="4">
    <name type="scientific">Tuwongella immobilis</name>
    <dbReference type="NCBI Taxonomy" id="692036"/>
    <lineage>
        <taxon>Bacteria</taxon>
        <taxon>Pseudomonadati</taxon>
        <taxon>Planctomycetota</taxon>
        <taxon>Planctomycetia</taxon>
        <taxon>Gemmatales</taxon>
        <taxon>Gemmataceae</taxon>
        <taxon>Tuwongella</taxon>
    </lineage>
</organism>
<name>A0A6C2YUZ8_9BACT</name>
<comment type="similarity">
    <text evidence="1">Belongs to the heat shock protein 70 family.</text>
</comment>
<dbReference type="PANTHER" id="PTHR19375">
    <property type="entry name" value="HEAT SHOCK PROTEIN 70KDA"/>
    <property type="match status" value="1"/>
</dbReference>
<dbReference type="PROSITE" id="PS00329">
    <property type="entry name" value="HSP70_2"/>
    <property type="match status" value="1"/>
</dbReference>
<dbReference type="InterPro" id="IPR021030">
    <property type="entry name" value="DUF3731"/>
</dbReference>
<evidence type="ECO:0000313" key="4">
    <source>
        <dbReference type="EMBL" id="VIP05274.1"/>
    </source>
</evidence>
<gene>
    <name evidence="4" type="ORF">GMBLW1_39190</name>
</gene>
<dbReference type="GO" id="GO:0140662">
    <property type="term" value="F:ATP-dependent protein folding chaperone"/>
    <property type="evidence" value="ECO:0007669"/>
    <property type="project" value="InterPro"/>
</dbReference>
<protein>
    <recommendedName>
        <fullName evidence="6">Molecular chaperone DnaK</fullName>
    </recommendedName>
</protein>
<dbReference type="EMBL" id="LR593887">
    <property type="protein sequence ID" value="VTS07904.1"/>
    <property type="molecule type" value="Genomic_DNA"/>
</dbReference>
<dbReference type="InParanoid" id="A0A6C2YUZ8"/>
<dbReference type="EMBL" id="LR586016">
    <property type="protein sequence ID" value="VIP05274.1"/>
    <property type="molecule type" value="Genomic_DNA"/>
</dbReference>
<dbReference type="Pfam" id="PF00012">
    <property type="entry name" value="HSP70"/>
    <property type="match status" value="1"/>
</dbReference>
<keyword evidence="3" id="KW-0067">ATP-binding</keyword>
<sequence>MGRYLIGIDLGTTNSALSYVDLQSRPRAGAVVLQSFPIVQKRSGGETGPKDLLPSFLYLPGEHDLPPGSAALPWNANTREIVGEFARTQGARVPGRLVSSAKSWLSHTGVDRTAALLPWGAPPEVPRLSPLEVSTRYLKHLADAWNHAPGRSSDDRLEEQAIVLTVPASFDDVARSLTMQAAQQAGYKQVTLLEEPQAAFYSWLGMNAVEETARMKPGMRCLVVDVGGGTSDFSLIRADEAQGELSFHREAVGDHLLLGGDNMDLALARFAETQLKAKLDAAQFANLVQQCRQAKEQLLDPAGPSEVSLTIMGRGRSVIGGSLHTTLTRDQLQTVLFQGFFPNVPWSAEPQRATRGGLQEMSLPYVADPGISAHLAQFLRQHLPADPITGKPVPPDAILFNGGVFQPTRLREQLIEVMRPWFADRETPWEPLVLANPSLDLAVAWGAAYFGWLKHTGGKRIGGGIPRSYYLAVGGEIPNPPDQESPERLLPTDRQTVLCIVPRGLEEGQIISLGLPVLELSIGRPVLFPLYTSTVRVDDRPGDVLAVAPSQLLELPPLFTQLRGGKRAGIKQVPVTLESRTTEIGTLELFCVAQDGGNRWKLEFNVRDIVKEAPARAANAEDAPDPASTLVDVFPEALVEAATHAIHGCYHALPDAPNPADLPKVLESALESSRNDWPSALCRRLVETLLEVGEHRRRSLAHANRWYHLLGFTLRPGYGDALDRFRVESLWKLLNVPAKPGTPQTVSEGGADYWIMWRRVNGGLNTALQQQLANRLRAALVPSKGKSLARPAANEWAEMWRCLASLERLDARLKEQFAEPLLRLLQRPPVPNFVFWCLTRLGARRLLYGPLNTIVHPQIVENWLDQILSFQPSHDTERLAFQFCLAQMSRMTGQRALDIDDSHRQSVLALLRNLNASDDCIAMVESVVDTDSDQSQLFGDALPIGLRLLPSAG</sequence>
<evidence type="ECO:0000256" key="1">
    <source>
        <dbReference type="ARBA" id="ARBA00007381"/>
    </source>
</evidence>
<dbReference type="PRINTS" id="PR00301">
    <property type="entry name" value="HEATSHOCK70"/>
</dbReference>
<dbReference type="AlphaFoldDB" id="A0A6C2YUZ8"/>
<evidence type="ECO:0000313" key="5">
    <source>
        <dbReference type="Proteomes" id="UP000464378"/>
    </source>
</evidence>
<dbReference type="CDD" id="cd10170">
    <property type="entry name" value="ASKHA_NBD_HSP70"/>
    <property type="match status" value="1"/>
</dbReference>
<dbReference type="RefSeq" id="WP_162660370.1">
    <property type="nucleotide sequence ID" value="NZ_LR593887.1"/>
</dbReference>
<keyword evidence="2" id="KW-0547">Nucleotide-binding</keyword>
<dbReference type="InterPro" id="IPR043129">
    <property type="entry name" value="ATPase_NBD"/>
</dbReference>
<dbReference type="InterPro" id="IPR013126">
    <property type="entry name" value="Hsp_70_fam"/>
</dbReference>
<dbReference type="SUPFAM" id="SSF53067">
    <property type="entry name" value="Actin-like ATPase domain"/>
    <property type="match status" value="2"/>
</dbReference>
<evidence type="ECO:0000256" key="2">
    <source>
        <dbReference type="ARBA" id="ARBA00022741"/>
    </source>
</evidence>
<reference evidence="4" key="1">
    <citation type="submission" date="2019-04" db="EMBL/GenBank/DDBJ databases">
        <authorList>
            <consortium name="Science for Life Laboratories"/>
        </authorList>
    </citation>
    <scope>NUCLEOTIDE SEQUENCE</scope>
    <source>
        <strain evidence="4">MBLW1</strain>
    </source>
</reference>
<proteinExistence type="inferred from homology"/>
<accession>A0A6C2YUZ8</accession>